<dbReference type="SUPFAM" id="SSF54928">
    <property type="entry name" value="RNA-binding domain, RBD"/>
    <property type="match status" value="1"/>
</dbReference>
<proteinExistence type="predicted"/>
<dbReference type="EMBL" id="CACQ02002775">
    <property type="protein sequence ID" value="CCF38047.1"/>
    <property type="molecule type" value="Genomic_DNA"/>
</dbReference>
<dbReference type="Proteomes" id="UP000007174">
    <property type="component" value="Unassembled WGS sequence"/>
</dbReference>
<accession>H1VCU4</accession>
<dbReference type="Gene3D" id="3.30.70.330">
    <property type="match status" value="1"/>
</dbReference>
<gene>
    <name evidence="1" type="ORF">CH063_09244</name>
</gene>
<dbReference type="eggNOG" id="KOG0118">
    <property type="taxonomic scope" value="Eukaryota"/>
</dbReference>
<sequence>MNETTKSANAYVVFSTPAAARKVCAELNGTIVLDRHLRVDSVAHPAPTDHRRCVF</sequence>
<evidence type="ECO:0000313" key="2">
    <source>
        <dbReference type="Proteomes" id="UP000007174"/>
    </source>
</evidence>
<protein>
    <submittedName>
        <fullName evidence="1">Nucleolar protein 12</fullName>
    </submittedName>
</protein>
<dbReference type="InterPro" id="IPR012677">
    <property type="entry name" value="Nucleotide-bd_a/b_plait_sf"/>
</dbReference>
<dbReference type="GO" id="GO:0003676">
    <property type="term" value="F:nucleic acid binding"/>
    <property type="evidence" value="ECO:0007669"/>
    <property type="project" value="InterPro"/>
</dbReference>
<evidence type="ECO:0000313" key="1">
    <source>
        <dbReference type="EMBL" id="CCF38047.1"/>
    </source>
</evidence>
<dbReference type="AlphaFoldDB" id="H1VCU4"/>
<dbReference type="HOGENOM" id="CLU_3037878_0_0_1"/>
<organism evidence="1 2">
    <name type="scientific">Colletotrichum higginsianum (strain IMI 349063)</name>
    <name type="common">Crucifer anthracnose fungus</name>
    <dbReference type="NCBI Taxonomy" id="759273"/>
    <lineage>
        <taxon>Eukaryota</taxon>
        <taxon>Fungi</taxon>
        <taxon>Dikarya</taxon>
        <taxon>Ascomycota</taxon>
        <taxon>Pezizomycotina</taxon>
        <taxon>Sordariomycetes</taxon>
        <taxon>Hypocreomycetidae</taxon>
        <taxon>Glomerellales</taxon>
        <taxon>Glomerellaceae</taxon>
        <taxon>Colletotrichum</taxon>
        <taxon>Colletotrichum destructivum species complex</taxon>
    </lineage>
</organism>
<name>H1VCU4_COLHI</name>
<dbReference type="VEuPathDB" id="FungiDB:CH63R_11628"/>
<reference evidence="2" key="1">
    <citation type="journal article" date="2012" name="Nat. Genet.">
        <title>Lifestyle transitions in plant pathogenic Colletotrichum fungi deciphered by genome and transcriptome analyses.</title>
        <authorList>
            <person name="O'Connell R.J."/>
            <person name="Thon M.R."/>
            <person name="Hacquard S."/>
            <person name="Amyotte S.G."/>
            <person name="Kleemann J."/>
            <person name="Torres M.F."/>
            <person name="Damm U."/>
            <person name="Buiate E.A."/>
            <person name="Epstein L."/>
            <person name="Alkan N."/>
            <person name="Altmueller J."/>
            <person name="Alvarado-Balderrama L."/>
            <person name="Bauser C.A."/>
            <person name="Becker C."/>
            <person name="Birren B.W."/>
            <person name="Chen Z."/>
            <person name="Choi J."/>
            <person name="Crouch J.A."/>
            <person name="Duvick J.P."/>
            <person name="Farman M.A."/>
            <person name="Gan P."/>
            <person name="Heiman D."/>
            <person name="Henrissat B."/>
            <person name="Howard R.J."/>
            <person name="Kabbage M."/>
            <person name="Koch C."/>
            <person name="Kracher B."/>
            <person name="Kubo Y."/>
            <person name="Law A.D."/>
            <person name="Lebrun M.-H."/>
            <person name="Lee Y.-H."/>
            <person name="Miyara I."/>
            <person name="Moore N."/>
            <person name="Neumann U."/>
            <person name="Nordstroem K."/>
            <person name="Panaccione D.G."/>
            <person name="Panstruga R."/>
            <person name="Place M."/>
            <person name="Proctor R.H."/>
            <person name="Prusky D."/>
            <person name="Rech G."/>
            <person name="Reinhardt R."/>
            <person name="Rollins J.A."/>
            <person name="Rounsley S."/>
            <person name="Schardl C.L."/>
            <person name="Schwartz D.C."/>
            <person name="Shenoy N."/>
            <person name="Shirasu K."/>
            <person name="Sikhakolli U.R."/>
            <person name="Stueber K."/>
            <person name="Sukno S.A."/>
            <person name="Sweigard J.A."/>
            <person name="Takano Y."/>
            <person name="Takahara H."/>
            <person name="Trail F."/>
            <person name="van der Does H.C."/>
            <person name="Voll L.M."/>
            <person name="Will I."/>
            <person name="Young S."/>
            <person name="Zeng Q."/>
            <person name="Zhang J."/>
            <person name="Zhou S."/>
            <person name="Dickman M.B."/>
            <person name="Schulze-Lefert P."/>
            <person name="Ver Loren van Themaat E."/>
            <person name="Ma L.-J."/>
            <person name="Vaillancourt L.J."/>
        </authorList>
    </citation>
    <scope>NUCLEOTIDE SEQUENCE [LARGE SCALE GENOMIC DNA]</scope>
    <source>
        <strain evidence="2">IMI 349063</strain>
    </source>
</reference>
<dbReference type="STRING" id="759273.H1VCU4"/>
<dbReference type="InterPro" id="IPR035979">
    <property type="entry name" value="RBD_domain_sf"/>
</dbReference>
<feature type="non-terminal residue" evidence="1">
    <location>
        <position position="55"/>
    </location>
</feature>